<dbReference type="EMBL" id="JZWS02000002">
    <property type="protein sequence ID" value="MCL7343617.1"/>
    <property type="molecule type" value="Genomic_DNA"/>
</dbReference>
<dbReference type="AlphaFoldDB" id="A0A0F2LUK9"/>
<comment type="caution">
    <text evidence="1">The sequence shown here is derived from an EMBL/GenBank/DDBJ whole genome shotgun (WGS) entry which is preliminary data.</text>
</comment>
<organism evidence="1">
    <name type="scientific">Candidatus Aramenus sulfurataquae</name>
    <dbReference type="NCBI Taxonomy" id="1326980"/>
    <lineage>
        <taxon>Archaea</taxon>
        <taxon>Thermoproteota</taxon>
        <taxon>Thermoprotei</taxon>
        <taxon>Sulfolobales</taxon>
        <taxon>Sulfolobaceae</taxon>
        <taxon>Candidatus Aramenus</taxon>
    </lineage>
</organism>
<proteinExistence type="predicted"/>
<accession>A0A0F2LUK9</accession>
<gene>
    <name evidence="2" type="ORF">TQ35_003475</name>
    <name evidence="1" type="ORF">TQ35_01240</name>
</gene>
<dbReference type="InterPro" id="IPR010419">
    <property type="entry name" value="CO_DH_gsu"/>
</dbReference>
<dbReference type="Gene3D" id="3.30.530.20">
    <property type="match status" value="1"/>
</dbReference>
<evidence type="ECO:0000313" key="2">
    <source>
        <dbReference type="EMBL" id="MCL7343617.1"/>
    </source>
</evidence>
<name>A0A0F2LUK9_9CREN</name>
<dbReference type="Pfam" id="PF06240">
    <property type="entry name" value="COXG"/>
    <property type="match status" value="1"/>
</dbReference>
<evidence type="ECO:0000313" key="1">
    <source>
        <dbReference type="EMBL" id="KJR79546.1"/>
    </source>
</evidence>
<reference evidence="1" key="1">
    <citation type="submission" date="2015-03" db="EMBL/GenBank/DDBJ databases">
        <title>Metagenome Sequencing of an Archaeal-Dominated Microbial Community from a Hot Spring at the Los Azufres Geothermal Field, Mexico.</title>
        <authorList>
            <person name="Servin-Garciduenas L.E."/>
            <person name="Martinez-Romero E."/>
        </authorList>
    </citation>
    <scope>NUCLEOTIDE SEQUENCE [LARGE SCALE GENOMIC DNA]</scope>
    <source>
        <strain evidence="1">AZ1-454</strain>
    </source>
</reference>
<sequence length="139" mass="14991">MSEVMGTRKIKDKDKVLEALSDKKTLLGCTPGVKEIDGDKFTAQVKVGPLNVEVEGILKEFKVNGNEVSNLLEVTGPGIIVAISTSVKVYDDYLEWKASYDVTGPLARAISNTIDRKAKEIATEIIECTLSSADVGDDS</sequence>
<dbReference type="InterPro" id="IPR023393">
    <property type="entry name" value="START-like_dom_sf"/>
</dbReference>
<reference evidence="2" key="2">
    <citation type="submission" date="2022-05" db="EMBL/GenBank/DDBJ databases">
        <title>Metagenome Sequencing of an Archaeal-Dominated Microbial Community from a Hot Spring at the Los Azufres Geothermal Field, Mexico.</title>
        <authorList>
            <person name="Marin-Paredes R."/>
            <person name="Martinez-Romero E."/>
            <person name="Servin-Garciduenas L.E."/>
        </authorList>
    </citation>
    <scope>NUCLEOTIDE SEQUENCE</scope>
    <source>
        <strain evidence="2">AZ1-454</strain>
    </source>
</reference>
<dbReference type="SUPFAM" id="SSF55961">
    <property type="entry name" value="Bet v1-like"/>
    <property type="match status" value="1"/>
</dbReference>
<dbReference type="EMBL" id="JZWS01000004">
    <property type="protein sequence ID" value="KJR79546.1"/>
    <property type="molecule type" value="Genomic_DNA"/>
</dbReference>
<protein>
    <submittedName>
        <fullName evidence="2">SRPBCC domain-containing protein</fullName>
    </submittedName>
</protein>